<organism evidence="2">
    <name type="scientific">Florenciella parvula</name>
    <dbReference type="NCBI Taxonomy" id="236787"/>
    <lineage>
        <taxon>Eukaryota</taxon>
        <taxon>Sar</taxon>
        <taxon>Stramenopiles</taxon>
        <taxon>Ochrophyta</taxon>
        <taxon>Dictyochophyceae</taxon>
        <taxon>Florenciellales</taxon>
        <taxon>Florenciella</taxon>
    </lineage>
</organism>
<protein>
    <recommendedName>
        <fullName evidence="1">CinA C-terminal domain-containing protein</fullName>
    </recommendedName>
</protein>
<gene>
    <name evidence="2" type="ORF">FPAR1323_LOCUS158</name>
</gene>
<proteinExistence type="predicted"/>
<evidence type="ECO:0000259" key="1">
    <source>
        <dbReference type="Pfam" id="PF02464"/>
    </source>
</evidence>
<name>A0A7S2AWQ7_9STRA</name>
<dbReference type="EMBL" id="HBGT01000268">
    <property type="protein sequence ID" value="CAD9379465.1"/>
    <property type="molecule type" value="Transcribed_RNA"/>
</dbReference>
<dbReference type="InterPro" id="IPR008136">
    <property type="entry name" value="CinA_C"/>
</dbReference>
<dbReference type="InterPro" id="IPR036653">
    <property type="entry name" value="CinA-like_C"/>
</dbReference>
<sequence length="236" mass="24108">MTMPMRWLATFGRGGALTHASQSQSSRAQLTSRAVFSSEQAPTPSFETAQSFEALALKGDGVMQTLLSKNETVGVAETSSGGLISASLLASPVGGRAYKGGGIRLRTGISESATTEAIEAVAAVPAEKGVSWGMEYADGEPSDTGAVRALELAHAAKYNLGTTWGIGESGVPGPGGNPIHEANGLLPGMGFVAVAGPTEQLTAVVKLDPSNATRGANMLRYANAALDLIAHLQTKP</sequence>
<reference evidence="2" key="1">
    <citation type="submission" date="2021-01" db="EMBL/GenBank/DDBJ databases">
        <authorList>
            <person name="Corre E."/>
            <person name="Pelletier E."/>
            <person name="Niang G."/>
            <person name="Scheremetjew M."/>
            <person name="Finn R."/>
            <person name="Kale V."/>
            <person name="Holt S."/>
            <person name="Cochrane G."/>
            <person name="Meng A."/>
            <person name="Brown T."/>
            <person name="Cohen L."/>
        </authorList>
    </citation>
    <scope>NUCLEOTIDE SEQUENCE</scope>
    <source>
        <strain evidence="2">RCC1693</strain>
    </source>
</reference>
<dbReference type="AlphaFoldDB" id="A0A7S2AWQ7"/>
<dbReference type="Pfam" id="PF02464">
    <property type="entry name" value="CinA"/>
    <property type="match status" value="1"/>
</dbReference>
<evidence type="ECO:0000313" key="2">
    <source>
        <dbReference type="EMBL" id="CAD9379465.1"/>
    </source>
</evidence>
<dbReference type="SUPFAM" id="SSF142433">
    <property type="entry name" value="CinA-like"/>
    <property type="match status" value="1"/>
</dbReference>
<feature type="domain" description="CinA C-terminal" evidence="1">
    <location>
        <begin position="149"/>
        <end position="231"/>
    </location>
</feature>
<accession>A0A7S2AWQ7</accession>
<dbReference type="Gene3D" id="3.90.950.20">
    <property type="entry name" value="CinA-like"/>
    <property type="match status" value="1"/>
</dbReference>